<name>A0ABD0WZA7_UMBPY</name>
<gene>
    <name evidence="2" type="ORF">UPYG_G00260980</name>
</gene>
<dbReference type="EMBL" id="JAGEUA010000008">
    <property type="protein sequence ID" value="KAL0968008.1"/>
    <property type="molecule type" value="Genomic_DNA"/>
</dbReference>
<protein>
    <submittedName>
        <fullName evidence="2">Uncharacterized protein</fullName>
    </submittedName>
</protein>
<feature type="region of interest" description="Disordered" evidence="1">
    <location>
        <begin position="1"/>
        <end position="31"/>
    </location>
</feature>
<evidence type="ECO:0000313" key="3">
    <source>
        <dbReference type="Proteomes" id="UP001557470"/>
    </source>
</evidence>
<evidence type="ECO:0000313" key="2">
    <source>
        <dbReference type="EMBL" id="KAL0968008.1"/>
    </source>
</evidence>
<organism evidence="2 3">
    <name type="scientific">Umbra pygmaea</name>
    <name type="common">Eastern mudminnow</name>
    <dbReference type="NCBI Taxonomy" id="75934"/>
    <lineage>
        <taxon>Eukaryota</taxon>
        <taxon>Metazoa</taxon>
        <taxon>Chordata</taxon>
        <taxon>Craniata</taxon>
        <taxon>Vertebrata</taxon>
        <taxon>Euteleostomi</taxon>
        <taxon>Actinopterygii</taxon>
        <taxon>Neopterygii</taxon>
        <taxon>Teleostei</taxon>
        <taxon>Protacanthopterygii</taxon>
        <taxon>Esociformes</taxon>
        <taxon>Umbridae</taxon>
        <taxon>Umbra</taxon>
    </lineage>
</organism>
<proteinExistence type="predicted"/>
<reference evidence="2 3" key="1">
    <citation type="submission" date="2024-06" db="EMBL/GenBank/DDBJ databases">
        <authorList>
            <person name="Pan Q."/>
            <person name="Wen M."/>
            <person name="Jouanno E."/>
            <person name="Zahm M."/>
            <person name="Klopp C."/>
            <person name="Cabau C."/>
            <person name="Louis A."/>
            <person name="Berthelot C."/>
            <person name="Parey E."/>
            <person name="Roest Crollius H."/>
            <person name="Montfort J."/>
            <person name="Robinson-Rechavi M."/>
            <person name="Bouchez O."/>
            <person name="Lampietro C."/>
            <person name="Lopez Roques C."/>
            <person name="Donnadieu C."/>
            <person name="Postlethwait J."/>
            <person name="Bobe J."/>
            <person name="Verreycken H."/>
            <person name="Guiguen Y."/>
        </authorList>
    </citation>
    <scope>NUCLEOTIDE SEQUENCE [LARGE SCALE GENOMIC DNA]</scope>
    <source>
        <strain evidence="2">Up_M1</strain>
        <tissue evidence="2">Testis</tissue>
    </source>
</reference>
<keyword evidence="3" id="KW-1185">Reference proteome</keyword>
<accession>A0ABD0WZA7</accession>
<comment type="caution">
    <text evidence="2">The sequence shown here is derived from an EMBL/GenBank/DDBJ whole genome shotgun (WGS) entry which is preliminary data.</text>
</comment>
<sequence length="147" mass="16227">MDLHTARGPGEDHHGPMTTHKQIQKALPDNQTAKFNHYSRTDRRETSNCRSWQASATARSLDDGGDRLYRKRGDGVSAASHSLSSPPVWSIRCVIISCLPIVLCSSVKPRCQMLPKAWTLNIEAGAKHGTYGLLCCNIPSKTTCFFT</sequence>
<evidence type="ECO:0000256" key="1">
    <source>
        <dbReference type="SAM" id="MobiDB-lite"/>
    </source>
</evidence>
<feature type="compositionally biased region" description="Basic and acidic residues" evidence="1">
    <location>
        <begin position="1"/>
        <end position="15"/>
    </location>
</feature>
<dbReference type="Proteomes" id="UP001557470">
    <property type="component" value="Unassembled WGS sequence"/>
</dbReference>
<dbReference type="AlphaFoldDB" id="A0ABD0WZA7"/>